<evidence type="ECO:0000313" key="3">
    <source>
        <dbReference type="Proteomes" id="UP000050668"/>
    </source>
</evidence>
<name>A0ABR5K379_9BACI</name>
<dbReference type="InterPro" id="IPR036779">
    <property type="entry name" value="LysM_dom_sf"/>
</dbReference>
<organism evidence="2 3">
    <name type="scientific">Lysinibacillus contaminans</name>
    <dbReference type="NCBI Taxonomy" id="1293441"/>
    <lineage>
        <taxon>Bacteria</taxon>
        <taxon>Bacillati</taxon>
        <taxon>Bacillota</taxon>
        <taxon>Bacilli</taxon>
        <taxon>Bacillales</taxon>
        <taxon>Bacillaceae</taxon>
        <taxon>Lysinibacillus</taxon>
    </lineage>
</organism>
<accession>A0ABR5K379</accession>
<dbReference type="PROSITE" id="PS51257">
    <property type="entry name" value="PROKAR_LIPOPROTEIN"/>
    <property type="match status" value="1"/>
</dbReference>
<comment type="caution">
    <text evidence="2">The sequence shown here is derived from an EMBL/GenBank/DDBJ whole genome shotgun (WGS) entry which is preliminary data.</text>
</comment>
<dbReference type="RefSeq" id="WP_053584174.1">
    <property type="nucleotide sequence ID" value="NZ_LGRV01000003.1"/>
</dbReference>
<keyword evidence="3" id="KW-1185">Reference proteome</keyword>
<protein>
    <recommendedName>
        <fullName evidence="1">LysM domain-containing protein</fullName>
    </recommendedName>
</protein>
<dbReference type="Gene3D" id="3.10.350.10">
    <property type="entry name" value="LysM domain"/>
    <property type="match status" value="1"/>
</dbReference>
<dbReference type="InterPro" id="IPR018392">
    <property type="entry name" value="LysM"/>
</dbReference>
<evidence type="ECO:0000259" key="1">
    <source>
        <dbReference type="PROSITE" id="PS51782"/>
    </source>
</evidence>
<dbReference type="EMBL" id="LGRV01000003">
    <property type="protein sequence ID" value="KOS69311.1"/>
    <property type="molecule type" value="Genomic_DNA"/>
</dbReference>
<dbReference type="Proteomes" id="UP000050668">
    <property type="component" value="Unassembled WGS sequence"/>
</dbReference>
<gene>
    <name evidence="2" type="ORF">AEA09_12575</name>
</gene>
<feature type="domain" description="LysM" evidence="1">
    <location>
        <begin position="35"/>
        <end position="84"/>
    </location>
</feature>
<dbReference type="PROSITE" id="PS51782">
    <property type="entry name" value="LYSM"/>
    <property type="match status" value="1"/>
</dbReference>
<sequence length="104" mass="11630">MNWMKKNVHISILLGACVLFAGYLLITDPGDITYTEIHIKHGDSLWSLGEQHRGKMATDEWIQIVKLKNELTDVKIVAGKSLIIPVVGDHAKPINTIEIARNTQ</sequence>
<reference evidence="3" key="1">
    <citation type="submission" date="2015-07" db="EMBL/GenBank/DDBJ databases">
        <title>Fjat-14205 dsm 2895.</title>
        <authorList>
            <person name="Liu B."/>
            <person name="Wang J."/>
            <person name="Zhu Y."/>
            <person name="Liu G."/>
            <person name="Chen Q."/>
            <person name="Chen Z."/>
            <person name="Lan J."/>
            <person name="Che J."/>
            <person name="Ge C."/>
            <person name="Shi H."/>
            <person name="Pan Z."/>
            <person name="Liu X."/>
        </authorList>
    </citation>
    <scope>NUCLEOTIDE SEQUENCE [LARGE SCALE GENOMIC DNA]</scope>
    <source>
        <strain evidence="3">DSM 25560</strain>
    </source>
</reference>
<evidence type="ECO:0000313" key="2">
    <source>
        <dbReference type="EMBL" id="KOS69311.1"/>
    </source>
</evidence>
<proteinExistence type="predicted"/>